<dbReference type="AlphaFoldDB" id="A0A3Q9C4C8"/>
<keyword evidence="2" id="KW-0597">Phosphoprotein</keyword>
<evidence type="ECO:0000313" key="4">
    <source>
        <dbReference type="EMBL" id="AZP20176.1"/>
    </source>
</evidence>
<protein>
    <submittedName>
        <fullName evidence="4">Acyl carrier protein</fullName>
    </submittedName>
</protein>
<dbReference type="GO" id="GO:0017000">
    <property type="term" value="P:antibiotic biosynthetic process"/>
    <property type="evidence" value="ECO:0007669"/>
    <property type="project" value="UniProtKB-ARBA"/>
</dbReference>
<name>A0A3Q9C4C8_9ACTN</name>
<dbReference type="InterPro" id="IPR036736">
    <property type="entry name" value="ACP-like_sf"/>
</dbReference>
<dbReference type="RefSeq" id="WP_126274148.1">
    <property type="nucleotide sequence ID" value="NZ_CP034463.1"/>
</dbReference>
<accession>A0A3Q9C4C8</accession>
<dbReference type="PROSITE" id="PS50075">
    <property type="entry name" value="CARRIER"/>
    <property type="match status" value="1"/>
</dbReference>
<dbReference type="SMART" id="SM00823">
    <property type="entry name" value="PKS_PP"/>
    <property type="match status" value="1"/>
</dbReference>
<dbReference type="InterPro" id="IPR009081">
    <property type="entry name" value="PP-bd_ACP"/>
</dbReference>
<dbReference type="GO" id="GO:0031177">
    <property type="term" value="F:phosphopantetheine binding"/>
    <property type="evidence" value="ECO:0007669"/>
    <property type="project" value="InterPro"/>
</dbReference>
<feature type="domain" description="Carrier" evidence="3">
    <location>
        <begin position="5"/>
        <end position="86"/>
    </location>
</feature>
<dbReference type="InterPro" id="IPR020806">
    <property type="entry name" value="PKS_PP-bd"/>
</dbReference>
<keyword evidence="1" id="KW-0596">Phosphopantetheine</keyword>
<dbReference type="SUPFAM" id="SSF47336">
    <property type="entry name" value="ACP-like"/>
    <property type="match status" value="1"/>
</dbReference>
<evidence type="ECO:0000259" key="3">
    <source>
        <dbReference type="PROSITE" id="PS50075"/>
    </source>
</evidence>
<evidence type="ECO:0000313" key="5">
    <source>
        <dbReference type="Proteomes" id="UP000280197"/>
    </source>
</evidence>
<reference evidence="4 5" key="1">
    <citation type="submission" date="2018-12" db="EMBL/GenBank/DDBJ databases">
        <authorList>
            <person name="Li K."/>
        </authorList>
    </citation>
    <scope>NUCLEOTIDE SEQUENCE [LARGE SCALE GENOMIC DNA]</scope>
    <source>
        <strain evidence="5">CR22</strain>
    </source>
</reference>
<organism evidence="4 5">
    <name type="scientific">Streptomyces aquilus</name>
    <dbReference type="NCBI Taxonomy" id="2548456"/>
    <lineage>
        <taxon>Bacteria</taxon>
        <taxon>Bacillati</taxon>
        <taxon>Actinomycetota</taxon>
        <taxon>Actinomycetes</taxon>
        <taxon>Kitasatosporales</taxon>
        <taxon>Streptomycetaceae</taxon>
        <taxon>Streptomyces</taxon>
    </lineage>
</organism>
<evidence type="ECO:0000256" key="1">
    <source>
        <dbReference type="ARBA" id="ARBA00022450"/>
    </source>
</evidence>
<dbReference type="InterPro" id="IPR006162">
    <property type="entry name" value="Ppantetheine_attach_site"/>
</dbReference>
<sequence length="91" mass="9572">MSQPTFTFDDLKRILLEGSGAPEGGGLDGDAQDVLDTEFSDIGYDSLALLETASRIEREYGIDLDESVIGDATTPRAFIGAVADHLVAPAA</sequence>
<dbReference type="PROSITE" id="PS00012">
    <property type="entry name" value="PHOSPHOPANTETHEINE"/>
    <property type="match status" value="1"/>
</dbReference>
<proteinExistence type="predicted"/>
<dbReference type="Pfam" id="PF00550">
    <property type="entry name" value="PP-binding"/>
    <property type="match status" value="1"/>
</dbReference>
<keyword evidence="5" id="KW-1185">Reference proteome</keyword>
<dbReference type="EMBL" id="CP034463">
    <property type="protein sequence ID" value="AZP20176.1"/>
    <property type="molecule type" value="Genomic_DNA"/>
</dbReference>
<gene>
    <name evidence="4" type="ORF">EJC51_31365</name>
</gene>
<evidence type="ECO:0000256" key="2">
    <source>
        <dbReference type="ARBA" id="ARBA00022553"/>
    </source>
</evidence>
<dbReference type="KEGG" id="saqu:EJC51_31365"/>
<dbReference type="Gene3D" id="1.10.1200.10">
    <property type="entry name" value="ACP-like"/>
    <property type="match status" value="1"/>
</dbReference>
<dbReference type="Proteomes" id="UP000280197">
    <property type="component" value="Chromosome"/>
</dbReference>